<sequence>MRYVRCSSGVMITTGLRSPTTDFRIQTIWGAASPAVRRPILDRSTIRQCSVSLSATHDNCSWSCQCLLLCPSAVSPQLSTPSRTEQGN</sequence>
<accession>A0A7R8ZEE5</accession>
<reference evidence="1" key="1">
    <citation type="submission" date="2020-11" db="EMBL/GenBank/DDBJ databases">
        <authorList>
            <person name="Tran Van P."/>
        </authorList>
    </citation>
    <scope>NUCLEOTIDE SEQUENCE</scope>
</reference>
<organism evidence="1">
    <name type="scientific">Timema douglasi</name>
    <name type="common">Walking stick</name>
    <dbReference type="NCBI Taxonomy" id="61478"/>
    <lineage>
        <taxon>Eukaryota</taxon>
        <taxon>Metazoa</taxon>
        <taxon>Ecdysozoa</taxon>
        <taxon>Arthropoda</taxon>
        <taxon>Hexapoda</taxon>
        <taxon>Insecta</taxon>
        <taxon>Pterygota</taxon>
        <taxon>Neoptera</taxon>
        <taxon>Polyneoptera</taxon>
        <taxon>Phasmatodea</taxon>
        <taxon>Timematodea</taxon>
        <taxon>Timematoidea</taxon>
        <taxon>Timematidae</taxon>
        <taxon>Timema</taxon>
    </lineage>
</organism>
<evidence type="ECO:0000313" key="1">
    <source>
        <dbReference type="EMBL" id="CAD7203440.1"/>
    </source>
</evidence>
<name>A0A7R8ZEE5_TIMDO</name>
<proteinExistence type="predicted"/>
<dbReference type="AlphaFoldDB" id="A0A7R8ZEE5"/>
<dbReference type="EMBL" id="OA570620">
    <property type="protein sequence ID" value="CAD7203440.1"/>
    <property type="molecule type" value="Genomic_DNA"/>
</dbReference>
<gene>
    <name evidence="1" type="ORF">TDIB3V08_LOCUS9610</name>
</gene>
<protein>
    <submittedName>
        <fullName evidence="1">Uncharacterized protein</fullName>
    </submittedName>
</protein>